<gene>
    <name evidence="2" type="ORF">EHS24_005666</name>
</gene>
<accession>A0A427XZB0</accession>
<comment type="caution">
    <text evidence="2">The sequence shown here is derived from an EMBL/GenBank/DDBJ whole genome shotgun (WGS) entry which is preliminary data.</text>
</comment>
<dbReference type="RefSeq" id="XP_028477609.1">
    <property type="nucleotide sequence ID" value="XM_028621157.1"/>
</dbReference>
<name>A0A427XZB0_9TREE</name>
<evidence type="ECO:0000256" key="1">
    <source>
        <dbReference type="SAM" id="MobiDB-lite"/>
    </source>
</evidence>
<proteinExistence type="predicted"/>
<dbReference type="Proteomes" id="UP000279236">
    <property type="component" value="Unassembled WGS sequence"/>
</dbReference>
<keyword evidence="3" id="KW-1185">Reference proteome</keyword>
<reference evidence="2 3" key="1">
    <citation type="submission" date="2018-11" db="EMBL/GenBank/DDBJ databases">
        <title>Genome sequence of Apiotrichum porosum DSM 27194.</title>
        <authorList>
            <person name="Aliyu H."/>
            <person name="Gorte O."/>
            <person name="Ochsenreither K."/>
        </authorList>
    </citation>
    <scope>NUCLEOTIDE SEQUENCE [LARGE SCALE GENOMIC DNA]</scope>
    <source>
        <strain evidence="2 3">DSM 27194</strain>
    </source>
</reference>
<dbReference type="AlphaFoldDB" id="A0A427XZB0"/>
<feature type="compositionally biased region" description="Low complexity" evidence="1">
    <location>
        <begin position="57"/>
        <end position="70"/>
    </location>
</feature>
<feature type="compositionally biased region" description="Basic and acidic residues" evidence="1">
    <location>
        <begin position="44"/>
        <end position="56"/>
    </location>
</feature>
<organism evidence="2 3">
    <name type="scientific">Apiotrichum porosum</name>
    <dbReference type="NCBI Taxonomy" id="105984"/>
    <lineage>
        <taxon>Eukaryota</taxon>
        <taxon>Fungi</taxon>
        <taxon>Dikarya</taxon>
        <taxon>Basidiomycota</taxon>
        <taxon>Agaricomycotina</taxon>
        <taxon>Tremellomycetes</taxon>
        <taxon>Trichosporonales</taxon>
        <taxon>Trichosporonaceae</taxon>
        <taxon>Apiotrichum</taxon>
    </lineage>
</organism>
<dbReference type="GeneID" id="39590209"/>
<protein>
    <submittedName>
        <fullName evidence="2">Uncharacterized protein</fullName>
    </submittedName>
</protein>
<dbReference type="EMBL" id="RSCE01000003">
    <property type="protein sequence ID" value="RSH84161.1"/>
    <property type="molecule type" value="Genomic_DNA"/>
</dbReference>
<evidence type="ECO:0000313" key="3">
    <source>
        <dbReference type="Proteomes" id="UP000279236"/>
    </source>
</evidence>
<evidence type="ECO:0000313" key="2">
    <source>
        <dbReference type="EMBL" id="RSH84161.1"/>
    </source>
</evidence>
<sequence length="85" mass="9180">MDCNSNLHGYDTPDAMPSHRGDGTTSSLLRETVTRIDAMSTIEDPMHMTDVPDDKTSMSGSMDSSTGMSGYESKRDNVSDIMLSG</sequence>
<feature type="region of interest" description="Disordered" evidence="1">
    <location>
        <begin position="1"/>
        <end position="85"/>
    </location>
</feature>